<dbReference type="AlphaFoldDB" id="A0AAC9IZF5"/>
<evidence type="ECO:0000313" key="1">
    <source>
        <dbReference type="EMBL" id="APC46925.1"/>
    </source>
</evidence>
<gene>
    <name evidence="1" type="ORF">BME96_01390</name>
</gene>
<reference evidence="1 2" key="1">
    <citation type="submission" date="2016-11" db="EMBL/GenBank/DDBJ databases">
        <title>Complete genome sequencing of Virgibacillus halodenitrificans PDB-F2.</title>
        <authorList>
            <person name="Sun Z."/>
            <person name="Zhou Y."/>
            <person name="Li H."/>
        </authorList>
    </citation>
    <scope>NUCLEOTIDE SEQUENCE [LARGE SCALE GENOMIC DNA]</scope>
    <source>
        <strain evidence="1 2">PDB-F2</strain>
    </source>
</reference>
<organism evidence="1 2">
    <name type="scientific">Virgibacillus halodenitrificans</name>
    <name type="common">Bacillus halodenitrificans</name>
    <dbReference type="NCBI Taxonomy" id="1482"/>
    <lineage>
        <taxon>Bacteria</taxon>
        <taxon>Bacillati</taxon>
        <taxon>Bacillota</taxon>
        <taxon>Bacilli</taxon>
        <taxon>Bacillales</taxon>
        <taxon>Bacillaceae</taxon>
        <taxon>Virgibacillus</taxon>
    </lineage>
</organism>
<dbReference type="GeneID" id="71513031"/>
<dbReference type="EMBL" id="CP017962">
    <property type="protein sequence ID" value="APC46925.1"/>
    <property type="molecule type" value="Genomic_DNA"/>
</dbReference>
<dbReference type="Proteomes" id="UP000182945">
    <property type="component" value="Chromosome"/>
</dbReference>
<dbReference type="RefSeq" id="WP_040954123.1">
    <property type="nucleotide sequence ID" value="NZ_CP017962.1"/>
</dbReference>
<name>A0AAC9IZF5_VIRHA</name>
<protein>
    <submittedName>
        <fullName evidence="1">Uncharacterized protein</fullName>
    </submittedName>
</protein>
<sequence>MASETYLDFCFIQEPTGTLTEFVNRNFQELFKFERRLHWHLEEKMEHGAEIVVAEVKGMSRWASSEDIVEFLEAHAEDQFWKTLQGYQFKVYPVSKGCIPNGR</sequence>
<accession>A0AAC9IZF5</accession>
<proteinExistence type="predicted"/>
<evidence type="ECO:0000313" key="2">
    <source>
        <dbReference type="Proteomes" id="UP000182945"/>
    </source>
</evidence>
<dbReference type="KEGG" id="vhl:BME96_01390"/>